<gene>
    <name evidence="8" type="ORF">ACFPOH_01970</name>
</gene>
<dbReference type="Proteomes" id="UP001595978">
    <property type="component" value="Unassembled WGS sequence"/>
</dbReference>
<keyword evidence="8" id="KW-0969">Cilium</keyword>
<comment type="subcellular location">
    <subcellularLocation>
        <location evidence="1">Cytoplasm</location>
        <location evidence="1">Cytosol</location>
    </subcellularLocation>
</comment>
<dbReference type="EMBL" id="JBHSNQ010000028">
    <property type="protein sequence ID" value="MFC5540548.1"/>
    <property type="molecule type" value="Genomic_DNA"/>
</dbReference>
<evidence type="ECO:0000256" key="6">
    <source>
        <dbReference type="ARBA" id="ARBA00093785"/>
    </source>
</evidence>
<accession>A0ABW0R9M0</accession>
<comment type="function">
    <text evidence="5">May act as an export chaperone for the filament capping protein FliD.</text>
</comment>
<sequence length="119" mass="14188">MDLIQQLLQVSAKLYKHLSAFPSGEERTEYIDEVNGLLDERGTLVKQLREQNFQYDETDETHVTLYKLDKGIRERLDLLFNEVKADLKKFNDTKKYEKQYINPYASVQAMDGRYYDKRK</sequence>
<keyword evidence="8" id="KW-0282">Flagellum</keyword>
<comment type="caution">
    <text evidence="8">The sequence shown here is derived from an EMBL/GenBank/DDBJ whole genome shotgun (WGS) entry which is preliminary data.</text>
</comment>
<name>A0ABW0R9M0_9BACL</name>
<keyword evidence="4" id="KW-0143">Chaperone</keyword>
<evidence type="ECO:0000313" key="9">
    <source>
        <dbReference type="Proteomes" id="UP001595978"/>
    </source>
</evidence>
<keyword evidence="3" id="KW-1005">Bacterial flagellum biogenesis</keyword>
<dbReference type="InterPro" id="IPR008622">
    <property type="entry name" value="FliT"/>
</dbReference>
<keyword evidence="2" id="KW-0963">Cytoplasm</keyword>
<evidence type="ECO:0000256" key="7">
    <source>
        <dbReference type="ARBA" id="ARBA00093797"/>
    </source>
</evidence>
<dbReference type="RefSeq" id="WP_342470151.1">
    <property type="nucleotide sequence ID" value="NZ_JBHSNQ010000028.1"/>
</dbReference>
<comment type="similarity">
    <text evidence="6">Belongs to the bacillales FliT family.</text>
</comment>
<organism evidence="8 9">
    <name type="scientific">Ureibacillus suwonensis</name>
    <dbReference type="NCBI Taxonomy" id="313007"/>
    <lineage>
        <taxon>Bacteria</taxon>
        <taxon>Bacillati</taxon>
        <taxon>Bacillota</taxon>
        <taxon>Bacilli</taxon>
        <taxon>Bacillales</taxon>
        <taxon>Caryophanaceae</taxon>
        <taxon>Ureibacillus</taxon>
    </lineage>
</organism>
<keyword evidence="9" id="KW-1185">Reference proteome</keyword>
<evidence type="ECO:0000256" key="2">
    <source>
        <dbReference type="ARBA" id="ARBA00022490"/>
    </source>
</evidence>
<dbReference type="Pfam" id="PF05400">
    <property type="entry name" value="FliT"/>
    <property type="match status" value="1"/>
</dbReference>
<proteinExistence type="inferred from homology"/>
<evidence type="ECO:0000256" key="4">
    <source>
        <dbReference type="ARBA" id="ARBA00023186"/>
    </source>
</evidence>
<evidence type="ECO:0000256" key="3">
    <source>
        <dbReference type="ARBA" id="ARBA00022795"/>
    </source>
</evidence>
<reference evidence="9" key="1">
    <citation type="journal article" date="2019" name="Int. J. Syst. Evol. Microbiol.">
        <title>The Global Catalogue of Microorganisms (GCM) 10K type strain sequencing project: providing services to taxonomists for standard genome sequencing and annotation.</title>
        <authorList>
            <consortium name="The Broad Institute Genomics Platform"/>
            <consortium name="The Broad Institute Genome Sequencing Center for Infectious Disease"/>
            <person name="Wu L."/>
            <person name="Ma J."/>
        </authorList>
    </citation>
    <scope>NUCLEOTIDE SEQUENCE [LARGE SCALE GENOMIC DNA]</scope>
    <source>
        <strain evidence="9">CCUG 56331</strain>
    </source>
</reference>
<evidence type="ECO:0000256" key="1">
    <source>
        <dbReference type="ARBA" id="ARBA00004514"/>
    </source>
</evidence>
<evidence type="ECO:0000313" key="8">
    <source>
        <dbReference type="EMBL" id="MFC5540548.1"/>
    </source>
</evidence>
<keyword evidence="8" id="KW-0966">Cell projection</keyword>
<protein>
    <recommendedName>
        <fullName evidence="7">Flagellar protein FliT</fullName>
    </recommendedName>
</protein>
<evidence type="ECO:0000256" key="5">
    <source>
        <dbReference type="ARBA" id="ARBA00093765"/>
    </source>
</evidence>